<feature type="transmembrane region" description="Helical" evidence="9">
    <location>
        <begin position="462"/>
        <end position="483"/>
    </location>
</feature>
<comment type="subcellular location">
    <subcellularLocation>
        <location evidence="1">Endomembrane system</location>
        <topology evidence="1">Multi-pass membrane protein</topology>
    </subcellularLocation>
    <subcellularLocation>
        <location evidence="8">Membrane</location>
        <topology evidence="8">Multi-pass membrane protein</topology>
    </subcellularLocation>
</comment>
<feature type="transmembrane region" description="Helical" evidence="9">
    <location>
        <begin position="564"/>
        <end position="584"/>
    </location>
</feature>
<dbReference type="GO" id="GO:0003954">
    <property type="term" value="F:NADH dehydrogenase activity"/>
    <property type="evidence" value="ECO:0007669"/>
    <property type="project" value="TreeGrafter"/>
</dbReference>
<evidence type="ECO:0000256" key="8">
    <source>
        <dbReference type="RuleBase" id="RU000320"/>
    </source>
</evidence>
<feature type="transmembrane region" description="Helical" evidence="9">
    <location>
        <begin position="200"/>
        <end position="224"/>
    </location>
</feature>
<evidence type="ECO:0000256" key="6">
    <source>
        <dbReference type="ARBA" id="ARBA00031571"/>
    </source>
</evidence>
<dbReference type="InterPro" id="IPR018393">
    <property type="entry name" value="NADHpl_OxRdtase_5_subgr"/>
</dbReference>
<sequence>HNIIHIKLLKWLDVSFFKAYWSIYIDSLTAVMLCVVNIVSFLVHLYSVGYMSHDNHKQRFMAYLSLFTFFMLVLVTSDNLLQLFVGWEGVGLSSFLLIGFWFKKKSAANAAIKAFLVNRVGDIGLALSIILIALTFKTIEYQQIFIQLDRSYEECFSLFGIKFSVIDSICLLMFIGCMGKSAQIGLHTWLPDAMEGPTPVSALIHAATMVTAGVFLVARCSFIFEQSIIALNMITIIGAITCLFAASIAIVQNDIKKVIAYSTCSQLGYMFFACGVSAYSVAIFHLMTHAFFKALLFLGAGSVIHAINDEQDIRKMGGLYKLLPKSYTLMWIGSLALAGIYPFAGYFSKDLILESAYLSNTSYGDFAFCMGIIAALLTAFYSWRLIILVFHKKTKLEKNIVQNIHDAPKSMFIPMIVLAIGAIFSGYVGEYIFEMTNSSSDFWNHSLAVTQKSNGELYMLPFLVKHMPIIAGLFGILIAYIIYANTKKIACFISEKFNFIYKILLNKYYFDEIYNFLFVDFIKKISNIFWKIFDNSIIDGIPNILARCVYNVSRISRGLQTGVINHYSLIMFIGLLTIMIFIIFY</sequence>
<evidence type="ECO:0000256" key="2">
    <source>
        <dbReference type="ARBA" id="ARBA00019904"/>
    </source>
</evidence>
<feature type="transmembrane region" description="Helical" evidence="9">
    <location>
        <begin position="290"/>
        <end position="307"/>
    </location>
</feature>
<feature type="transmembrane region" description="Helical" evidence="9">
    <location>
        <begin position="230"/>
        <end position="251"/>
    </location>
</feature>
<dbReference type="AlphaFoldDB" id="A0A429XIN0"/>
<dbReference type="NCBIfam" id="NF005141">
    <property type="entry name" value="PRK06590.1"/>
    <property type="match status" value="1"/>
</dbReference>
<reference evidence="13" key="1">
    <citation type="submission" date="2018-11" db="EMBL/GenBank/DDBJ databases">
        <title>Phylogenetic, genomic, and biogeographic characterization of a novel and ubiquitous marine invertebrate-associated Rickettsiales parasite, Candidatus Marinoinvertebrata rohwerii, gen. nov., sp. nov.</title>
        <authorList>
            <person name="Klinges J.G."/>
            <person name="Rosales S.M."/>
            <person name="Mcminds R."/>
            <person name="Shaver E.C."/>
            <person name="Shantz A."/>
            <person name="Peters E.C."/>
            <person name="Burkepile D.E."/>
            <person name="Silliman B.R."/>
            <person name="Vega Thurber R.L."/>
        </authorList>
    </citation>
    <scope>NUCLEOTIDE SEQUENCE [LARGE SCALE GENOMIC DNA]</scope>
    <source>
        <strain evidence="13">a_cerv_44</strain>
    </source>
</reference>
<dbReference type="PRINTS" id="PR01435">
    <property type="entry name" value="NPOXDRDTASE5"/>
</dbReference>
<dbReference type="InterPro" id="IPR001516">
    <property type="entry name" value="Proton_antipo_N"/>
</dbReference>
<evidence type="ECO:0000256" key="7">
    <source>
        <dbReference type="ARBA" id="ARBA00032795"/>
    </source>
</evidence>
<dbReference type="GO" id="GO:0015990">
    <property type="term" value="P:electron transport coupled proton transport"/>
    <property type="evidence" value="ECO:0007669"/>
    <property type="project" value="TreeGrafter"/>
</dbReference>
<keyword evidence="4 9" id="KW-1133">Transmembrane helix</keyword>
<feature type="transmembrane region" description="Helical" evidence="9">
    <location>
        <begin position="114"/>
        <end position="136"/>
    </location>
</feature>
<evidence type="ECO:0000256" key="4">
    <source>
        <dbReference type="ARBA" id="ARBA00022989"/>
    </source>
</evidence>
<dbReference type="InterPro" id="IPR003945">
    <property type="entry name" value="NU5C-like"/>
</dbReference>
<feature type="transmembrane region" description="Helical" evidence="9">
    <location>
        <begin position="328"/>
        <end position="347"/>
    </location>
</feature>
<evidence type="ECO:0000259" key="10">
    <source>
        <dbReference type="Pfam" id="PF00361"/>
    </source>
</evidence>
<dbReference type="Proteomes" id="UP000279470">
    <property type="component" value="Unassembled WGS sequence"/>
</dbReference>
<dbReference type="Pfam" id="PF00361">
    <property type="entry name" value="Proton_antipo_M"/>
    <property type="match status" value="1"/>
</dbReference>
<feature type="non-terminal residue" evidence="12">
    <location>
        <position position="1"/>
    </location>
</feature>
<dbReference type="InterPro" id="IPR001750">
    <property type="entry name" value="ND/Mrp_TM"/>
</dbReference>
<dbReference type="PRINTS" id="PR01434">
    <property type="entry name" value="NADHDHGNASE5"/>
</dbReference>
<dbReference type="Pfam" id="PF00662">
    <property type="entry name" value="Proton_antipo_N"/>
    <property type="match status" value="1"/>
</dbReference>
<dbReference type="Gene3D" id="1.20.5.2700">
    <property type="match status" value="1"/>
</dbReference>
<dbReference type="PANTHER" id="PTHR42829">
    <property type="entry name" value="NADH-UBIQUINONE OXIDOREDUCTASE CHAIN 5"/>
    <property type="match status" value="1"/>
</dbReference>
<dbReference type="OrthoDB" id="9811798at2"/>
<feature type="domain" description="NADH-Ubiquinone oxidoreductase (complex I) chain 5 N-terminal" evidence="11">
    <location>
        <begin position="11"/>
        <end position="61"/>
    </location>
</feature>
<feature type="transmembrane region" description="Helical" evidence="9">
    <location>
        <begin position="258"/>
        <end position="284"/>
    </location>
</feature>
<dbReference type="GO" id="GO:0042773">
    <property type="term" value="P:ATP synthesis coupled electron transport"/>
    <property type="evidence" value="ECO:0007669"/>
    <property type="project" value="InterPro"/>
</dbReference>
<evidence type="ECO:0000256" key="5">
    <source>
        <dbReference type="ARBA" id="ARBA00023136"/>
    </source>
</evidence>
<keyword evidence="13" id="KW-1185">Reference proteome</keyword>
<proteinExistence type="predicted"/>
<keyword evidence="12" id="KW-0560">Oxidoreductase</keyword>
<dbReference type="GO" id="GO:0016020">
    <property type="term" value="C:membrane"/>
    <property type="evidence" value="ECO:0007669"/>
    <property type="project" value="UniProtKB-SubCell"/>
</dbReference>
<dbReference type="GO" id="GO:0012505">
    <property type="term" value="C:endomembrane system"/>
    <property type="evidence" value="ECO:0007669"/>
    <property type="project" value="UniProtKB-SubCell"/>
</dbReference>
<feature type="transmembrane region" description="Helical" evidence="9">
    <location>
        <begin position="20"/>
        <end position="48"/>
    </location>
</feature>
<dbReference type="EMBL" id="RXFM01000049">
    <property type="protein sequence ID" value="RST65715.1"/>
    <property type="molecule type" value="Genomic_DNA"/>
</dbReference>
<comment type="caution">
    <text evidence="12">The sequence shown here is derived from an EMBL/GenBank/DDBJ whole genome shotgun (WGS) entry which is preliminary data.</text>
</comment>
<evidence type="ECO:0000256" key="3">
    <source>
        <dbReference type="ARBA" id="ARBA00022692"/>
    </source>
</evidence>
<evidence type="ECO:0000259" key="11">
    <source>
        <dbReference type="Pfam" id="PF00662"/>
    </source>
</evidence>
<keyword evidence="5 9" id="KW-0472">Membrane</keyword>
<organism evidence="12 13">
    <name type="scientific">Candidatus Aquarickettsia rohweri</name>
    <dbReference type="NCBI Taxonomy" id="2602574"/>
    <lineage>
        <taxon>Bacteria</taxon>
        <taxon>Pseudomonadati</taxon>
        <taxon>Pseudomonadota</taxon>
        <taxon>Alphaproteobacteria</taxon>
        <taxon>Rickettsiales</taxon>
        <taxon>Candidatus Midichloriaceae</taxon>
        <taxon>Candidatus Aquarickettsia</taxon>
    </lineage>
</organism>
<evidence type="ECO:0000313" key="13">
    <source>
        <dbReference type="Proteomes" id="UP000279470"/>
    </source>
</evidence>
<dbReference type="RefSeq" id="WP_126044845.1">
    <property type="nucleotide sequence ID" value="NZ_RXFM01000049.1"/>
</dbReference>
<accession>A0A429XIN0</accession>
<evidence type="ECO:0000256" key="1">
    <source>
        <dbReference type="ARBA" id="ARBA00004127"/>
    </source>
</evidence>
<evidence type="ECO:0000256" key="9">
    <source>
        <dbReference type="SAM" id="Phobius"/>
    </source>
</evidence>
<feature type="domain" description="NADH:quinone oxidoreductase/Mrp antiporter transmembrane" evidence="10">
    <location>
        <begin position="77"/>
        <end position="367"/>
    </location>
</feature>
<keyword evidence="3 8" id="KW-0812">Transmembrane</keyword>
<feature type="transmembrane region" description="Helical" evidence="9">
    <location>
        <begin position="411"/>
        <end position="433"/>
    </location>
</feature>
<dbReference type="PANTHER" id="PTHR42829:SF2">
    <property type="entry name" value="NADH-UBIQUINONE OXIDOREDUCTASE CHAIN 5"/>
    <property type="match status" value="1"/>
</dbReference>
<feature type="transmembrane region" description="Helical" evidence="9">
    <location>
        <begin position="83"/>
        <end position="102"/>
    </location>
</feature>
<evidence type="ECO:0000313" key="12">
    <source>
        <dbReference type="EMBL" id="RST65715.1"/>
    </source>
</evidence>
<feature type="transmembrane region" description="Helical" evidence="9">
    <location>
        <begin position="156"/>
        <end position="179"/>
    </location>
</feature>
<feature type="transmembrane region" description="Helical" evidence="9">
    <location>
        <begin position="367"/>
        <end position="390"/>
    </location>
</feature>
<dbReference type="NCBIfam" id="TIGR01974">
    <property type="entry name" value="NDH_I_L"/>
    <property type="match status" value="1"/>
</dbReference>
<protein>
    <recommendedName>
        <fullName evidence="2">NADH-quinone oxidoreductase subunit L</fullName>
    </recommendedName>
    <alternativeName>
        <fullName evidence="6">NADH dehydrogenase I subunit L</fullName>
    </alternativeName>
    <alternativeName>
        <fullName evidence="7">NDH-1 subunit L</fullName>
    </alternativeName>
</protein>
<gene>
    <name evidence="12" type="ORF">EIC27_04000</name>
</gene>
<name>A0A429XIN0_9RICK</name>
<dbReference type="GO" id="GO:0008137">
    <property type="term" value="F:NADH dehydrogenase (ubiquinone) activity"/>
    <property type="evidence" value="ECO:0007669"/>
    <property type="project" value="InterPro"/>
</dbReference>
<feature type="transmembrane region" description="Helical" evidence="9">
    <location>
        <begin position="60"/>
        <end position="77"/>
    </location>
</feature>